<organism evidence="2">
    <name type="scientific">Triticum aestivum</name>
    <name type="common">Wheat</name>
    <dbReference type="NCBI Taxonomy" id="4565"/>
    <lineage>
        <taxon>Eukaryota</taxon>
        <taxon>Viridiplantae</taxon>
        <taxon>Streptophyta</taxon>
        <taxon>Embryophyta</taxon>
        <taxon>Tracheophyta</taxon>
        <taxon>Spermatophyta</taxon>
        <taxon>Magnoliopsida</taxon>
        <taxon>Liliopsida</taxon>
        <taxon>Poales</taxon>
        <taxon>Poaceae</taxon>
        <taxon>BOP clade</taxon>
        <taxon>Pooideae</taxon>
        <taxon>Triticodae</taxon>
        <taxon>Triticeae</taxon>
        <taxon>Triticinae</taxon>
        <taxon>Triticum</taxon>
    </lineage>
</organism>
<name>A0A3B5Y295_WHEAT</name>
<feature type="compositionally biased region" description="Polar residues" evidence="1">
    <location>
        <begin position="129"/>
        <end position="146"/>
    </location>
</feature>
<feature type="region of interest" description="Disordered" evidence="1">
    <location>
        <begin position="24"/>
        <end position="50"/>
    </location>
</feature>
<dbReference type="STRING" id="4565.A0A3B5Y295"/>
<accession>A0A3B5Y295</accession>
<dbReference type="Gramene" id="TraesCAD_scaffold_020499_01G000100.1">
    <property type="protein sequence ID" value="TraesCAD_scaffold_020499_01G000100.1"/>
    <property type="gene ID" value="TraesCAD_scaffold_020499_01G000100"/>
</dbReference>
<evidence type="ECO:0000313" key="2">
    <source>
        <dbReference type="EnsemblPlants" id="TraesCS1A02G244600.1.cds1"/>
    </source>
</evidence>
<feature type="region of interest" description="Disordered" evidence="1">
    <location>
        <begin position="120"/>
        <end position="151"/>
    </location>
</feature>
<reference evidence="2" key="2">
    <citation type="submission" date="2018-10" db="UniProtKB">
        <authorList>
            <consortium name="EnsemblPlants"/>
        </authorList>
    </citation>
    <scope>IDENTIFICATION</scope>
</reference>
<sequence>MNWSSFDIGEYHVAVAQWCRGERGHADRRETPSAPGPRAVSATRAYDGARRRRDHVAAILQQPRHAGDAHRERCLRGCRLEHRRRSPGGRECGPGAAERDHGRPDERVDGADAVRLLRWPSGTPVSAVRGTQSGSRTGQSDLSRSMASDGFSGSIGVRVGMEWEYFCGSLVETMKTASGEHAGHGGELGALKTRSARP</sequence>
<dbReference type="AlphaFoldDB" id="A0A3B5Y295"/>
<dbReference type="Gramene" id="TraesCS1A02G244600.1">
    <property type="protein sequence ID" value="TraesCS1A02G244600.1.cds1"/>
    <property type="gene ID" value="TraesCS1A02G244600"/>
</dbReference>
<dbReference type="EnsemblPlants" id="TraesCS1A02G244600.1">
    <property type="protein sequence ID" value="TraesCS1A02G244600.1.cds1"/>
    <property type="gene ID" value="TraesCS1A02G244600"/>
</dbReference>
<proteinExistence type="predicted"/>
<evidence type="ECO:0000313" key="3">
    <source>
        <dbReference type="Proteomes" id="UP000019116"/>
    </source>
</evidence>
<feature type="region of interest" description="Disordered" evidence="1">
    <location>
        <begin position="179"/>
        <end position="198"/>
    </location>
</feature>
<evidence type="ECO:0000256" key="1">
    <source>
        <dbReference type="SAM" id="MobiDB-lite"/>
    </source>
</evidence>
<feature type="region of interest" description="Disordered" evidence="1">
    <location>
        <begin position="85"/>
        <end position="107"/>
    </location>
</feature>
<keyword evidence="3" id="KW-1185">Reference proteome</keyword>
<protein>
    <submittedName>
        <fullName evidence="2">Uncharacterized protein</fullName>
    </submittedName>
</protein>
<dbReference type="Proteomes" id="UP000019116">
    <property type="component" value="Chromosome 1A"/>
</dbReference>
<reference evidence="2" key="1">
    <citation type="submission" date="2018-08" db="EMBL/GenBank/DDBJ databases">
        <authorList>
            <person name="Rossello M."/>
        </authorList>
    </citation>
    <scope>NUCLEOTIDE SEQUENCE [LARGE SCALE GENOMIC DNA]</scope>
    <source>
        <strain evidence="2">cv. Chinese Spring</strain>
    </source>
</reference>
<dbReference type="Gramene" id="TraesCS1A03G0631900.1">
    <property type="protein sequence ID" value="TraesCS1A03G0631900.1.CDS1"/>
    <property type="gene ID" value="TraesCS1A03G0631900"/>
</dbReference>
<feature type="compositionally biased region" description="Basic and acidic residues" evidence="1">
    <location>
        <begin position="97"/>
        <end position="107"/>
    </location>
</feature>